<evidence type="ECO:0000256" key="3">
    <source>
        <dbReference type="ARBA" id="ARBA00023274"/>
    </source>
</evidence>
<protein>
    <recommendedName>
        <fullName evidence="5">Small ribosomal subunit protein uS7 domain-containing protein</fullName>
    </recommendedName>
</protein>
<evidence type="ECO:0000256" key="1">
    <source>
        <dbReference type="ARBA" id="ARBA00007151"/>
    </source>
</evidence>
<evidence type="ECO:0000256" key="2">
    <source>
        <dbReference type="ARBA" id="ARBA00022980"/>
    </source>
</evidence>
<proteinExistence type="inferred from homology"/>
<dbReference type="InterPro" id="IPR000235">
    <property type="entry name" value="Ribosomal_uS7"/>
</dbReference>
<dbReference type="GeneID" id="106674038"/>
<dbReference type="KEGG" id="clec:106674038"/>
<dbReference type="InterPro" id="IPR036823">
    <property type="entry name" value="Ribosomal_uS7_dom_sf"/>
</dbReference>
<dbReference type="CDD" id="cd14870">
    <property type="entry name" value="uS7_Mitochondria_Mammalian"/>
    <property type="match status" value="1"/>
</dbReference>
<dbReference type="GO" id="GO:0006412">
    <property type="term" value="P:translation"/>
    <property type="evidence" value="ECO:0007669"/>
    <property type="project" value="InterPro"/>
</dbReference>
<evidence type="ECO:0000313" key="7">
    <source>
        <dbReference type="Proteomes" id="UP000494040"/>
    </source>
</evidence>
<evidence type="ECO:0000256" key="4">
    <source>
        <dbReference type="RuleBase" id="RU003619"/>
    </source>
</evidence>
<dbReference type="SUPFAM" id="SSF47973">
    <property type="entry name" value="Ribosomal protein S7"/>
    <property type="match status" value="1"/>
</dbReference>
<dbReference type="EnsemblMetazoa" id="XM_014406478.2">
    <property type="protein sequence ID" value="XP_014261964.1"/>
    <property type="gene ID" value="LOC106674038"/>
</dbReference>
<dbReference type="OrthoDB" id="9972728at2759"/>
<dbReference type="CTD" id="51081"/>
<dbReference type="PROSITE" id="PS00052">
    <property type="entry name" value="RIBOSOMAL_S7"/>
    <property type="match status" value="1"/>
</dbReference>
<keyword evidence="7" id="KW-1185">Reference proteome</keyword>
<dbReference type="InterPro" id="IPR023798">
    <property type="entry name" value="Ribosomal_uS7_dom"/>
</dbReference>
<dbReference type="Pfam" id="PF00177">
    <property type="entry name" value="Ribosomal_S7"/>
    <property type="match status" value="1"/>
</dbReference>
<dbReference type="GO" id="GO:1990904">
    <property type="term" value="C:ribonucleoprotein complex"/>
    <property type="evidence" value="ECO:0007669"/>
    <property type="project" value="UniProtKB-KW"/>
</dbReference>
<dbReference type="AlphaFoldDB" id="A0A8I6SBI2"/>
<dbReference type="PIRSF" id="PIRSF002122">
    <property type="entry name" value="RPS7p_RPS7a_RPS5e_RPS7o"/>
    <property type="match status" value="1"/>
</dbReference>
<dbReference type="Gene3D" id="1.10.455.10">
    <property type="entry name" value="Ribosomal protein S7 domain"/>
    <property type="match status" value="1"/>
</dbReference>
<organism evidence="6 7">
    <name type="scientific">Cimex lectularius</name>
    <name type="common">Bed bug</name>
    <name type="synonym">Acanthia lectularia</name>
    <dbReference type="NCBI Taxonomy" id="79782"/>
    <lineage>
        <taxon>Eukaryota</taxon>
        <taxon>Metazoa</taxon>
        <taxon>Ecdysozoa</taxon>
        <taxon>Arthropoda</taxon>
        <taxon>Hexapoda</taxon>
        <taxon>Insecta</taxon>
        <taxon>Pterygota</taxon>
        <taxon>Neoptera</taxon>
        <taxon>Paraneoptera</taxon>
        <taxon>Hemiptera</taxon>
        <taxon>Heteroptera</taxon>
        <taxon>Panheteroptera</taxon>
        <taxon>Cimicomorpha</taxon>
        <taxon>Cimicidae</taxon>
        <taxon>Cimex</taxon>
    </lineage>
</organism>
<dbReference type="GO" id="GO:0005840">
    <property type="term" value="C:ribosome"/>
    <property type="evidence" value="ECO:0007669"/>
    <property type="project" value="UniProtKB-KW"/>
</dbReference>
<dbReference type="GO" id="GO:0003723">
    <property type="term" value="F:RNA binding"/>
    <property type="evidence" value="ECO:0007669"/>
    <property type="project" value="InterPro"/>
</dbReference>
<dbReference type="InterPro" id="IPR020606">
    <property type="entry name" value="Ribosomal_uS7_CS"/>
</dbReference>
<dbReference type="GO" id="GO:0003735">
    <property type="term" value="F:structural constituent of ribosome"/>
    <property type="evidence" value="ECO:0007669"/>
    <property type="project" value="InterPro"/>
</dbReference>
<dbReference type="OMA" id="HELHKQC"/>
<evidence type="ECO:0000259" key="5">
    <source>
        <dbReference type="Pfam" id="PF00177"/>
    </source>
</evidence>
<feature type="domain" description="Small ribosomal subunit protein uS7" evidence="5">
    <location>
        <begin position="62"/>
        <end position="211"/>
    </location>
</feature>
<accession>A0A8I6SBI2</accession>
<reference evidence="6" key="1">
    <citation type="submission" date="2022-01" db="UniProtKB">
        <authorList>
            <consortium name="EnsemblMetazoa"/>
        </authorList>
    </citation>
    <scope>IDENTIFICATION</scope>
</reference>
<dbReference type="PANTHER" id="PTHR11205">
    <property type="entry name" value="RIBOSOMAL PROTEIN S7"/>
    <property type="match status" value="1"/>
</dbReference>
<evidence type="ECO:0000313" key="6">
    <source>
        <dbReference type="EnsemblMetazoa" id="XP_014261964.1"/>
    </source>
</evidence>
<dbReference type="Proteomes" id="UP000494040">
    <property type="component" value="Unassembled WGS sequence"/>
</dbReference>
<keyword evidence="2 4" id="KW-0689">Ribosomal protein</keyword>
<comment type="similarity">
    <text evidence="1 4">Belongs to the universal ribosomal protein uS7 family.</text>
</comment>
<name>A0A8I6SBI2_CIMLE</name>
<keyword evidence="3 4" id="KW-0687">Ribonucleoprotein</keyword>
<dbReference type="RefSeq" id="XP_014261964.1">
    <property type="nucleotide sequence ID" value="XM_014406478.2"/>
</dbReference>
<sequence>MFKILRSLSLVSLQTRNVSYGPHFIEPIYRKSELEKLKESEKAKELLHVPVKAAKIEQSCSPFYDPVVEKFINYVMRCGKKDLARFLVNKSLESVKRIQLKRYHKTKDPDEKSKIIIDPLVIFHRAVENCKPLLKLTPIKRGGATYQVPVPITEKRSTFLAMNWLIEQGKADPKNGRFYDKLAQELLNASNNEGRVIKKKQDLHRQCEANKAYAHYRWG</sequence>